<dbReference type="GO" id="GO:0000976">
    <property type="term" value="F:transcription cis-regulatory region binding"/>
    <property type="evidence" value="ECO:0007669"/>
    <property type="project" value="TreeGrafter"/>
</dbReference>
<evidence type="ECO:0000313" key="6">
    <source>
        <dbReference type="EMBL" id="MBB5627306.1"/>
    </source>
</evidence>
<evidence type="ECO:0000259" key="5">
    <source>
        <dbReference type="PROSITE" id="PS50977"/>
    </source>
</evidence>
<proteinExistence type="predicted"/>
<dbReference type="GO" id="GO:0003700">
    <property type="term" value="F:DNA-binding transcription factor activity"/>
    <property type="evidence" value="ECO:0007669"/>
    <property type="project" value="TreeGrafter"/>
</dbReference>
<accession>A0A7W9DQA6</accession>
<sequence length="188" mass="20589">MSEPHPPRRDQRRHTHERILAHARALFATKGFERTTIRAVAAQAGVDPALVMQHFGSKQRLFDAATAAESEPTPEADTLLESLLNTLEFKLHDQGRERMAMLRSMLTHPEATERVRVGLDHQSERIAAALPGGDAGLRGDLAASLMLGVRIGRDLLGLAHLSDASPDQVLRLMRPVFEALVDAGAREA</sequence>
<dbReference type="SUPFAM" id="SSF46689">
    <property type="entry name" value="Homeodomain-like"/>
    <property type="match status" value="1"/>
</dbReference>
<dbReference type="InterPro" id="IPR050109">
    <property type="entry name" value="HTH-type_TetR-like_transc_reg"/>
</dbReference>
<dbReference type="Proteomes" id="UP000588112">
    <property type="component" value="Unassembled WGS sequence"/>
</dbReference>
<feature type="domain" description="HTH tetR-type" evidence="5">
    <location>
        <begin position="13"/>
        <end position="73"/>
    </location>
</feature>
<dbReference type="AlphaFoldDB" id="A0A7W9DQA6"/>
<evidence type="ECO:0000256" key="3">
    <source>
        <dbReference type="ARBA" id="ARBA00023163"/>
    </source>
</evidence>
<name>A0A7W9DQA6_9ACTN</name>
<dbReference type="InterPro" id="IPR036271">
    <property type="entry name" value="Tet_transcr_reg_TetR-rel_C_sf"/>
</dbReference>
<evidence type="ECO:0000256" key="4">
    <source>
        <dbReference type="PROSITE-ProRule" id="PRU00335"/>
    </source>
</evidence>
<reference evidence="6 7" key="1">
    <citation type="submission" date="2020-08" db="EMBL/GenBank/DDBJ databases">
        <title>Sequencing the genomes of 1000 actinobacteria strains.</title>
        <authorList>
            <person name="Klenk H.-P."/>
        </authorList>
    </citation>
    <scope>NUCLEOTIDE SEQUENCE [LARGE SCALE GENOMIC DNA]</scope>
    <source>
        <strain evidence="6 7">DSM 45790</strain>
    </source>
</reference>
<keyword evidence="7" id="KW-1185">Reference proteome</keyword>
<keyword evidence="2 4" id="KW-0238">DNA-binding</keyword>
<dbReference type="Gene3D" id="1.10.357.10">
    <property type="entry name" value="Tetracycline Repressor, domain 2"/>
    <property type="match status" value="1"/>
</dbReference>
<dbReference type="InterPro" id="IPR009057">
    <property type="entry name" value="Homeodomain-like_sf"/>
</dbReference>
<evidence type="ECO:0000256" key="1">
    <source>
        <dbReference type="ARBA" id="ARBA00023015"/>
    </source>
</evidence>
<protein>
    <submittedName>
        <fullName evidence="6">AcrR family transcriptional regulator</fullName>
    </submittedName>
</protein>
<dbReference type="Pfam" id="PF17920">
    <property type="entry name" value="TetR_C_16"/>
    <property type="match status" value="1"/>
</dbReference>
<dbReference type="PANTHER" id="PTHR30055">
    <property type="entry name" value="HTH-TYPE TRANSCRIPTIONAL REGULATOR RUTR"/>
    <property type="match status" value="1"/>
</dbReference>
<keyword evidence="1" id="KW-0805">Transcription regulation</keyword>
<evidence type="ECO:0000256" key="2">
    <source>
        <dbReference type="ARBA" id="ARBA00023125"/>
    </source>
</evidence>
<dbReference type="PANTHER" id="PTHR30055:SF234">
    <property type="entry name" value="HTH-TYPE TRANSCRIPTIONAL REGULATOR BETI"/>
    <property type="match status" value="1"/>
</dbReference>
<comment type="caution">
    <text evidence="6">The sequence shown here is derived from an EMBL/GenBank/DDBJ whole genome shotgun (WGS) entry which is preliminary data.</text>
</comment>
<dbReference type="PRINTS" id="PR00455">
    <property type="entry name" value="HTHTETR"/>
</dbReference>
<dbReference type="SUPFAM" id="SSF48498">
    <property type="entry name" value="Tetracyclin repressor-like, C-terminal domain"/>
    <property type="match status" value="1"/>
</dbReference>
<dbReference type="EMBL" id="JACHBR010000001">
    <property type="protein sequence ID" value="MBB5627306.1"/>
    <property type="molecule type" value="Genomic_DNA"/>
</dbReference>
<dbReference type="RefSeq" id="WP_184611856.1">
    <property type="nucleotide sequence ID" value="NZ_BOOS01000036.1"/>
</dbReference>
<dbReference type="Pfam" id="PF00440">
    <property type="entry name" value="TetR_N"/>
    <property type="match status" value="1"/>
</dbReference>
<organism evidence="6 7">
    <name type="scientific">Sphaerisporangium krabiense</name>
    <dbReference type="NCBI Taxonomy" id="763782"/>
    <lineage>
        <taxon>Bacteria</taxon>
        <taxon>Bacillati</taxon>
        <taxon>Actinomycetota</taxon>
        <taxon>Actinomycetes</taxon>
        <taxon>Streptosporangiales</taxon>
        <taxon>Streptosporangiaceae</taxon>
        <taxon>Sphaerisporangium</taxon>
    </lineage>
</organism>
<feature type="DNA-binding region" description="H-T-H motif" evidence="4">
    <location>
        <begin position="36"/>
        <end position="55"/>
    </location>
</feature>
<dbReference type="InterPro" id="IPR041678">
    <property type="entry name" value="TetR_C_16"/>
</dbReference>
<dbReference type="Gene3D" id="1.10.10.60">
    <property type="entry name" value="Homeodomain-like"/>
    <property type="match status" value="1"/>
</dbReference>
<keyword evidence="3" id="KW-0804">Transcription</keyword>
<gene>
    <name evidence="6" type="ORF">BJ981_003005</name>
</gene>
<evidence type="ECO:0000313" key="7">
    <source>
        <dbReference type="Proteomes" id="UP000588112"/>
    </source>
</evidence>
<dbReference type="InterPro" id="IPR001647">
    <property type="entry name" value="HTH_TetR"/>
</dbReference>
<dbReference type="PROSITE" id="PS50977">
    <property type="entry name" value="HTH_TETR_2"/>
    <property type="match status" value="1"/>
</dbReference>